<keyword evidence="4" id="KW-1134">Transmembrane beta strand</keyword>
<feature type="coiled-coil region" evidence="8">
    <location>
        <begin position="369"/>
        <end position="410"/>
    </location>
</feature>
<dbReference type="GO" id="GO:0015288">
    <property type="term" value="F:porin activity"/>
    <property type="evidence" value="ECO:0007669"/>
    <property type="project" value="TreeGrafter"/>
</dbReference>
<dbReference type="Pfam" id="PF02321">
    <property type="entry name" value="OEP"/>
    <property type="match status" value="1"/>
</dbReference>
<keyword evidence="7" id="KW-0998">Cell outer membrane</keyword>
<comment type="subcellular location">
    <subcellularLocation>
        <location evidence="1">Cell outer membrane</location>
    </subcellularLocation>
</comment>
<dbReference type="PANTHER" id="PTHR30026:SF20">
    <property type="entry name" value="OUTER MEMBRANE PROTEIN TOLC"/>
    <property type="match status" value="1"/>
</dbReference>
<gene>
    <name evidence="9" type="ORF">GCM10011387_02970</name>
</gene>
<evidence type="ECO:0000256" key="3">
    <source>
        <dbReference type="ARBA" id="ARBA00022448"/>
    </source>
</evidence>
<evidence type="ECO:0000256" key="7">
    <source>
        <dbReference type="ARBA" id="ARBA00023237"/>
    </source>
</evidence>
<keyword evidence="3" id="KW-0813">Transport</keyword>
<comment type="caution">
    <text evidence="9">The sequence shown here is derived from an EMBL/GenBank/DDBJ whole genome shotgun (WGS) entry which is preliminary data.</text>
</comment>
<keyword evidence="5" id="KW-0812">Transmembrane</keyword>
<evidence type="ECO:0000256" key="6">
    <source>
        <dbReference type="ARBA" id="ARBA00023136"/>
    </source>
</evidence>
<dbReference type="Gene3D" id="1.20.1600.10">
    <property type="entry name" value="Outer membrane efflux proteins (OEP)"/>
    <property type="match status" value="1"/>
</dbReference>
<reference evidence="9" key="2">
    <citation type="submission" date="2020-09" db="EMBL/GenBank/DDBJ databases">
        <authorList>
            <person name="Sun Q."/>
            <person name="Zhou Y."/>
        </authorList>
    </citation>
    <scope>NUCLEOTIDE SEQUENCE</scope>
    <source>
        <strain evidence="9">CGMCC 1.15343</strain>
    </source>
</reference>
<dbReference type="InterPro" id="IPR003423">
    <property type="entry name" value="OMP_efflux"/>
</dbReference>
<dbReference type="GO" id="GO:0009279">
    <property type="term" value="C:cell outer membrane"/>
    <property type="evidence" value="ECO:0007669"/>
    <property type="project" value="UniProtKB-SubCell"/>
</dbReference>
<reference evidence="9" key="1">
    <citation type="journal article" date="2014" name="Int. J. Syst. Evol. Microbiol.">
        <title>Complete genome sequence of Corynebacterium casei LMG S-19264T (=DSM 44701T), isolated from a smear-ripened cheese.</title>
        <authorList>
            <consortium name="US DOE Joint Genome Institute (JGI-PGF)"/>
            <person name="Walter F."/>
            <person name="Albersmeier A."/>
            <person name="Kalinowski J."/>
            <person name="Ruckert C."/>
        </authorList>
    </citation>
    <scope>NUCLEOTIDE SEQUENCE</scope>
    <source>
        <strain evidence="9">CGMCC 1.15343</strain>
    </source>
</reference>
<dbReference type="InterPro" id="IPR051906">
    <property type="entry name" value="TolC-like"/>
</dbReference>
<sequence>MLQFASAQVVVAQDTLRLSHGEFLAIVKQYHPLAFKYRLENQIAKAEVQQARGYFDPVLSAKDGKKTIDGVDYYQESNVGLEIPTWYGVSLSGSYNNIEGQRLNNSDTRGGLYQFGVTVPLAKGLLFDQQRALLQQARAALQMTAAEQQLLTNALFRDAETTYWDWVRYYEIYRLQTQAVDINVKRLDMIKRTFDYGERAAIDTTEALAQLRSYELEQEDAYLQFLKATAELSLFLWKDQYQPFDLRQPIVPTDELVASEAFKSYPLLITKLNTTNLNAHLSLVYYQQKGSFLETERRLKWQSFLPKLDFTYNFFNKEGYQSEYFPLFHNNYQYGLKLEIPVFLRQARAGYQMAKAKIGQNQMDLTLKEQELQVKISNYSNEVQNYNAQINLAGRNLENYQRLLQGEEARYGNGESSLFLINSRQNKLIEAQEKVIELRFKFLKGYAELKYLAESF</sequence>
<keyword evidence="8" id="KW-0175">Coiled coil</keyword>
<name>A0A916X7Y8_9SPHI</name>
<evidence type="ECO:0000256" key="4">
    <source>
        <dbReference type="ARBA" id="ARBA00022452"/>
    </source>
</evidence>
<evidence type="ECO:0000256" key="1">
    <source>
        <dbReference type="ARBA" id="ARBA00004442"/>
    </source>
</evidence>
<dbReference type="PANTHER" id="PTHR30026">
    <property type="entry name" value="OUTER MEMBRANE PROTEIN TOLC"/>
    <property type="match status" value="1"/>
</dbReference>
<keyword evidence="6" id="KW-0472">Membrane</keyword>
<evidence type="ECO:0000256" key="8">
    <source>
        <dbReference type="SAM" id="Coils"/>
    </source>
</evidence>
<evidence type="ECO:0000256" key="2">
    <source>
        <dbReference type="ARBA" id="ARBA00007613"/>
    </source>
</evidence>
<dbReference type="SUPFAM" id="SSF56954">
    <property type="entry name" value="Outer membrane efflux proteins (OEP)"/>
    <property type="match status" value="1"/>
</dbReference>
<dbReference type="EMBL" id="BMIL01000001">
    <property type="protein sequence ID" value="GGC52854.1"/>
    <property type="molecule type" value="Genomic_DNA"/>
</dbReference>
<dbReference type="AlphaFoldDB" id="A0A916X7Y8"/>
<evidence type="ECO:0000256" key="5">
    <source>
        <dbReference type="ARBA" id="ARBA00022692"/>
    </source>
</evidence>
<organism evidence="9 10">
    <name type="scientific">Pedobacter quisquiliarum</name>
    <dbReference type="NCBI Taxonomy" id="1834438"/>
    <lineage>
        <taxon>Bacteria</taxon>
        <taxon>Pseudomonadati</taxon>
        <taxon>Bacteroidota</taxon>
        <taxon>Sphingobacteriia</taxon>
        <taxon>Sphingobacteriales</taxon>
        <taxon>Sphingobacteriaceae</taxon>
        <taxon>Pedobacter</taxon>
    </lineage>
</organism>
<evidence type="ECO:0000313" key="9">
    <source>
        <dbReference type="EMBL" id="GGC52854.1"/>
    </source>
</evidence>
<evidence type="ECO:0000313" key="10">
    <source>
        <dbReference type="Proteomes" id="UP000651668"/>
    </source>
</evidence>
<proteinExistence type="inferred from homology"/>
<protein>
    <submittedName>
        <fullName evidence="9">Transporter</fullName>
    </submittedName>
</protein>
<comment type="similarity">
    <text evidence="2">Belongs to the outer membrane factor (OMF) (TC 1.B.17) family.</text>
</comment>
<dbReference type="Proteomes" id="UP000651668">
    <property type="component" value="Unassembled WGS sequence"/>
</dbReference>
<accession>A0A916X7Y8</accession>
<dbReference type="GO" id="GO:1990281">
    <property type="term" value="C:efflux pump complex"/>
    <property type="evidence" value="ECO:0007669"/>
    <property type="project" value="TreeGrafter"/>
</dbReference>
<dbReference type="GO" id="GO:0015562">
    <property type="term" value="F:efflux transmembrane transporter activity"/>
    <property type="evidence" value="ECO:0007669"/>
    <property type="project" value="InterPro"/>
</dbReference>
<keyword evidence="10" id="KW-1185">Reference proteome</keyword>